<evidence type="ECO:0000313" key="5">
    <source>
        <dbReference type="Proteomes" id="UP001147148"/>
    </source>
</evidence>
<dbReference type="InterPro" id="IPR004560">
    <property type="entry name" value="L-Ru-5P_3-Epase"/>
</dbReference>
<name>A0ABT5WZB6_9ENTE</name>
<evidence type="ECO:0000256" key="2">
    <source>
        <dbReference type="NCBIfam" id="TIGR00542"/>
    </source>
</evidence>
<keyword evidence="5" id="KW-1185">Reference proteome</keyword>
<dbReference type="EMBL" id="JAPDSH010000001">
    <property type="protein sequence ID" value="MDF0478946.1"/>
    <property type="molecule type" value="Genomic_DNA"/>
</dbReference>
<protein>
    <recommendedName>
        <fullName evidence="2">L-ribulose-5-phosphate 3-epimerase</fullName>
    </recommendedName>
</protein>
<evidence type="ECO:0000313" key="4">
    <source>
        <dbReference type="EMBL" id="MDF0478946.1"/>
    </source>
</evidence>
<comment type="caution">
    <text evidence="4">The sequence shown here is derived from an EMBL/GenBank/DDBJ whole genome shotgun (WGS) entry which is preliminary data.</text>
</comment>
<dbReference type="InterPro" id="IPR013022">
    <property type="entry name" value="Xyl_isomerase-like_TIM-brl"/>
</dbReference>
<dbReference type="Proteomes" id="UP001147148">
    <property type="component" value="Unassembled WGS sequence"/>
</dbReference>
<dbReference type="InterPro" id="IPR036237">
    <property type="entry name" value="Xyl_isomerase-like_sf"/>
</dbReference>
<dbReference type="NCBIfam" id="TIGR00542">
    <property type="entry name" value="hxl6Piso_put"/>
    <property type="match status" value="1"/>
</dbReference>
<dbReference type="InterPro" id="IPR050417">
    <property type="entry name" value="Sugar_Epim/Isomerase"/>
</dbReference>
<dbReference type="NCBIfam" id="NF009688">
    <property type="entry name" value="PRK13209.1"/>
    <property type="match status" value="1"/>
</dbReference>
<reference evidence="4" key="1">
    <citation type="submission" date="2022-10" db="EMBL/GenBank/DDBJ databases">
        <title>Vagococcus sp. isolated from poultry meat.</title>
        <authorList>
            <person name="Johansson P."/>
            <person name="Bjorkroth J."/>
        </authorList>
    </citation>
    <scope>NUCLEOTIDE SEQUENCE</scope>
    <source>
        <strain evidence="4">PNs007</strain>
    </source>
</reference>
<evidence type="ECO:0000259" key="3">
    <source>
        <dbReference type="Pfam" id="PF01261"/>
    </source>
</evidence>
<dbReference type="Gene3D" id="3.20.20.150">
    <property type="entry name" value="Divalent-metal-dependent TIM barrel enzymes"/>
    <property type="match status" value="1"/>
</dbReference>
<keyword evidence="1" id="KW-0413">Isomerase</keyword>
<proteinExistence type="predicted"/>
<dbReference type="RefSeq" id="WP_275470600.1">
    <property type="nucleotide sequence ID" value="NZ_JAPDSH010000001.1"/>
</dbReference>
<sequence>MTRVGIYEKALPKDISWLERLKLAKKLEFDYVEMSVDETDKRLARLDWTNEERHLVKRAMEDTGVMIHSMCFSGQRRYPMGSHELEVRTKSLNLMFKAIDLAYDLGIRIIQVAGYDVYYEDKDILTRHYFIENLRKSLDYAASKGVILSIEIMDDPFMNSISRFLDIKEEIASPYLQVYPDLGNLSAWGENNVGDELKLGIPYISAIHLKDTYSVTPEFPGQFRDVTFGEGCVDFEGCLKTLKRLGYSGPFMIEMWSEKAENPEIEIAKAKNYLYPLIEGAGYDV</sequence>
<evidence type="ECO:0000256" key="1">
    <source>
        <dbReference type="ARBA" id="ARBA00023235"/>
    </source>
</evidence>
<dbReference type="PANTHER" id="PTHR43489:SF1">
    <property type="entry name" value="L-RIBULOSE-5-PHOSPHATE 3-EPIMERASE SGBU-RELATED"/>
    <property type="match status" value="1"/>
</dbReference>
<feature type="domain" description="Xylose isomerase-like TIM barrel" evidence="3">
    <location>
        <begin position="21"/>
        <end position="269"/>
    </location>
</feature>
<dbReference type="InterPro" id="IPR001719">
    <property type="entry name" value="AP_endonuc_2"/>
</dbReference>
<dbReference type="PANTHER" id="PTHR43489">
    <property type="entry name" value="ISOMERASE"/>
    <property type="match status" value="1"/>
</dbReference>
<dbReference type="NCBIfam" id="NF009689">
    <property type="entry name" value="PRK13210.1"/>
    <property type="match status" value="1"/>
</dbReference>
<dbReference type="CDD" id="cd00019">
    <property type="entry name" value="AP2Ec"/>
    <property type="match status" value="1"/>
</dbReference>
<gene>
    <name evidence="4" type="ORF">OL233_01485</name>
</gene>
<dbReference type="SUPFAM" id="SSF51658">
    <property type="entry name" value="Xylose isomerase-like"/>
    <property type="match status" value="1"/>
</dbReference>
<accession>A0ABT5WZB6</accession>
<dbReference type="Pfam" id="PF01261">
    <property type="entry name" value="AP_endonuc_2"/>
    <property type="match status" value="1"/>
</dbReference>
<organism evidence="4 5">
    <name type="scientific">Vagococcus proximus</name>
    <dbReference type="NCBI Taxonomy" id="2991417"/>
    <lineage>
        <taxon>Bacteria</taxon>
        <taxon>Bacillati</taxon>
        <taxon>Bacillota</taxon>
        <taxon>Bacilli</taxon>
        <taxon>Lactobacillales</taxon>
        <taxon>Enterococcaceae</taxon>
        <taxon>Vagococcus</taxon>
    </lineage>
</organism>